<accession>A0A0C2XKL4</accession>
<dbReference type="HOGENOM" id="CLU_115926_2_0_1"/>
<protein>
    <submittedName>
        <fullName evidence="2">Uncharacterized protein</fullName>
    </submittedName>
</protein>
<dbReference type="InParanoid" id="A0A0C2XKL4"/>
<dbReference type="STRING" id="946122.A0A0C2XKL4"/>
<keyword evidence="3" id="KW-1185">Reference proteome</keyword>
<gene>
    <name evidence="2" type="ORF">M378DRAFT_117916</name>
</gene>
<evidence type="ECO:0000313" key="3">
    <source>
        <dbReference type="Proteomes" id="UP000054549"/>
    </source>
</evidence>
<dbReference type="Proteomes" id="UP000054549">
    <property type="component" value="Unassembled WGS sequence"/>
</dbReference>
<dbReference type="AlphaFoldDB" id="A0A0C2XKL4"/>
<reference evidence="2 3" key="1">
    <citation type="submission" date="2014-04" db="EMBL/GenBank/DDBJ databases">
        <title>Evolutionary Origins and Diversification of the Mycorrhizal Mutualists.</title>
        <authorList>
            <consortium name="DOE Joint Genome Institute"/>
            <consortium name="Mycorrhizal Genomics Consortium"/>
            <person name="Kohler A."/>
            <person name="Kuo A."/>
            <person name="Nagy L.G."/>
            <person name="Floudas D."/>
            <person name="Copeland A."/>
            <person name="Barry K.W."/>
            <person name="Cichocki N."/>
            <person name="Veneault-Fourrey C."/>
            <person name="LaButti K."/>
            <person name="Lindquist E.A."/>
            <person name="Lipzen A."/>
            <person name="Lundell T."/>
            <person name="Morin E."/>
            <person name="Murat C."/>
            <person name="Riley R."/>
            <person name="Ohm R."/>
            <person name="Sun H."/>
            <person name="Tunlid A."/>
            <person name="Henrissat B."/>
            <person name="Grigoriev I.V."/>
            <person name="Hibbett D.S."/>
            <person name="Martin F."/>
        </authorList>
    </citation>
    <scope>NUCLEOTIDE SEQUENCE [LARGE SCALE GENOMIC DNA]</scope>
    <source>
        <strain evidence="2 3">Koide BX008</strain>
    </source>
</reference>
<feature type="region of interest" description="Disordered" evidence="1">
    <location>
        <begin position="82"/>
        <end position="113"/>
    </location>
</feature>
<evidence type="ECO:0000256" key="1">
    <source>
        <dbReference type="SAM" id="MobiDB-lite"/>
    </source>
</evidence>
<proteinExistence type="predicted"/>
<dbReference type="OrthoDB" id="5545479at2759"/>
<feature type="compositionally biased region" description="Pro residues" evidence="1">
    <location>
        <begin position="102"/>
        <end position="113"/>
    </location>
</feature>
<dbReference type="PANTHER" id="PTHR28139">
    <property type="entry name" value="UPF0768 PROTEIN YBL029C-A"/>
    <property type="match status" value="1"/>
</dbReference>
<sequence length="113" mass="12773">MFLFLPIIVGCPTTYKAQAHHQVPHVCPNCHNASVIAAKRTTWFELFFIPIFPMSRKNVWMCHICQWHAALNAGEEPPTVGYSHPPAYAMEGQGWQQTGDQPPYPSTPQPKSR</sequence>
<dbReference type="EMBL" id="KN818225">
    <property type="protein sequence ID" value="KIL69608.1"/>
    <property type="molecule type" value="Genomic_DNA"/>
</dbReference>
<organism evidence="2 3">
    <name type="scientific">Amanita muscaria (strain Koide BX008)</name>
    <dbReference type="NCBI Taxonomy" id="946122"/>
    <lineage>
        <taxon>Eukaryota</taxon>
        <taxon>Fungi</taxon>
        <taxon>Dikarya</taxon>
        <taxon>Basidiomycota</taxon>
        <taxon>Agaricomycotina</taxon>
        <taxon>Agaricomycetes</taxon>
        <taxon>Agaricomycetidae</taxon>
        <taxon>Agaricales</taxon>
        <taxon>Pluteineae</taxon>
        <taxon>Amanitaceae</taxon>
        <taxon>Amanita</taxon>
    </lineage>
</organism>
<name>A0A0C2XKL4_AMAMK</name>
<evidence type="ECO:0000313" key="2">
    <source>
        <dbReference type="EMBL" id="KIL69608.1"/>
    </source>
</evidence>
<dbReference type="PANTHER" id="PTHR28139:SF1">
    <property type="entry name" value="UPF0768 PROTEIN YBL029C-A"/>
    <property type="match status" value="1"/>
</dbReference>